<evidence type="ECO:0000313" key="2">
    <source>
        <dbReference type="EMBL" id="RCW78136.1"/>
    </source>
</evidence>
<gene>
    <name evidence="2" type="ORF">C7476_1294</name>
</gene>
<keyword evidence="3" id="KW-1185">Reference proteome</keyword>
<keyword evidence="1" id="KW-0472">Membrane</keyword>
<keyword evidence="1" id="KW-1133">Transmembrane helix</keyword>
<dbReference type="OrthoDB" id="581693at2"/>
<dbReference type="Proteomes" id="UP000253324">
    <property type="component" value="Unassembled WGS sequence"/>
</dbReference>
<dbReference type="AlphaFoldDB" id="A0A368YFL9"/>
<keyword evidence="1" id="KW-0812">Transmembrane</keyword>
<dbReference type="RefSeq" id="WP_147274740.1">
    <property type="nucleotide sequence ID" value="NZ_QPJM01000029.1"/>
</dbReference>
<feature type="transmembrane region" description="Helical" evidence="1">
    <location>
        <begin position="46"/>
        <end position="64"/>
    </location>
</feature>
<feature type="transmembrane region" description="Helical" evidence="1">
    <location>
        <begin position="160"/>
        <end position="178"/>
    </location>
</feature>
<evidence type="ECO:0000313" key="3">
    <source>
        <dbReference type="Proteomes" id="UP000253324"/>
    </source>
</evidence>
<dbReference type="InterPro" id="IPR045708">
    <property type="entry name" value="DUF6064"/>
</dbReference>
<feature type="transmembrane region" description="Helical" evidence="1">
    <location>
        <begin position="184"/>
        <end position="200"/>
    </location>
</feature>
<feature type="transmembrane region" description="Helical" evidence="1">
    <location>
        <begin position="76"/>
        <end position="94"/>
    </location>
</feature>
<evidence type="ECO:0000256" key="1">
    <source>
        <dbReference type="SAM" id="Phobius"/>
    </source>
</evidence>
<dbReference type="EMBL" id="QPJM01000029">
    <property type="protein sequence ID" value="RCW78136.1"/>
    <property type="molecule type" value="Genomic_DNA"/>
</dbReference>
<reference evidence="2 3" key="1">
    <citation type="submission" date="2018-07" db="EMBL/GenBank/DDBJ databases">
        <title>Genomic Encyclopedia of Type Strains, Phase III (KMG-III): the genomes of soil and plant-associated and newly described type strains.</title>
        <authorList>
            <person name="Whitman W."/>
        </authorList>
    </citation>
    <scope>NUCLEOTIDE SEQUENCE [LARGE SCALE GENOMIC DNA]</scope>
    <source>
        <strain evidence="2 3">31-25a</strain>
    </source>
</reference>
<organism evidence="2 3">
    <name type="scientific">Phyllobacterium bourgognense</name>
    <dbReference type="NCBI Taxonomy" id="314236"/>
    <lineage>
        <taxon>Bacteria</taxon>
        <taxon>Pseudomonadati</taxon>
        <taxon>Pseudomonadota</taxon>
        <taxon>Alphaproteobacteria</taxon>
        <taxon>Hyphomicrobiales</taxon>
        <taxon>Phyllobacteriaceae</taxon>
        <taxon>Phyllobacterium</taxon>
    </lineage>
</organism>
<feature type="transmembrane region" description="Helical" evidence="1">
    <location>
        <begin position="135"/>
        <end position="153"/>
    </location>
</feature>
<proteinExistence type="predicted"/>
<dbReference type="Pfam" id="PF19540">
    <property type="entry name" value="DUF6064"/>
    <property type="match status" value="1"/>
</dbReference>
<feature type="transmembrane region" description="Helical" evidence="1">
    <location>
        <begin position="106"/>
        <end position="129"/>
    </location>
</feature>
<sequence>MFSPRVYFRQIETYNLALWPLQILTLLVGVGLVCLLARARPNASRIVAMVLAALWLLVGWAYLWSHFSSINWAATYAAYGFVAQAILILVIQVIPRRTGASLPGGFAGVVVMAVAVLLYPGLSLIAGRGPETSEVFGIMPDPTAIATIGFLASTRQRYDVLLFVIPTLWCVVSTITLFTMGDSIWWVPLSMCLAGLSLAIDKRRGA</sequence>
<comment type="caution">
    <text evidence="2">The sequence shown here is derived from an EMBL/GenBank/DDBJ whole genome shotgun (WGS) entry which is preliminary data.</text>
</comment>
<accession>A0A368YFL9</accession>
<name>A0A368YFL9_9HYPH</name>
<protein>
    <submittedName>
        <fullName evidence="2">Uncharacterized protein</fullName>
    </submittedName>
</protein>
<feature type="transmembrane region" description="Helical" evidence="1">
    <location>
        <begin position="20"/>
        <end position="39"/>
    </location>
</feature>